<proteinExistence type="predicted"/>
<name>A0A7J9GDH2_9ROSI</name>
<accession>A0A7J9GDH2</accession>
<keyword evidence="2" id="KW-1185">Reference proteome</keyword>
<evidence type="ECO:0000313" key="2">
    <source>
        <dbReference type="Proteomes" id="UP000593560"/>
    </source>
</evidence>
<evidence type="ECO:0000313" key="1">
    <source>
        <dbReference type="EMBL" id="MBA0795610.1"/>
    </source>
</evidence>
<comment type="caution">
    <text evidence="1">The sequence shown here is derived from an EMBL/GenBank/DDBJ whole genome shotgun (WGS) entry which is preliminary data.</text>
</comment>
<organism evidence="1 2">
    <name type="scientific">Gossypium harknessii</name>
    <dbReference type="NCBI Taxonomy" id="34285"/>
    <lineage>
        <taxon>Eukaryota</taxon>
        <taxon>Viridiplantae</taxon>
        <taxon>Streptophyta</taxon>
        <taxon>Embryophyta</taxon>
        <taxon>Tracheophyta</taxon>
        <taxon>Spermatophyta</taxon>
        <taxon>Magnoliopsida</taxon>
        <taxon>eudicotyledons</taxon>
        <taxon>Gunneridae</taxon>
        <taxon>Pentapetalae</taxon>
        <taxon>rosids</taxon>
        <taxon>malvids</taxon>
        <taxon>Malvales</taxon>
        <taxon>Malvaceae</taxon>
        <taxon>Malvoideae</taxon>
        <taxon>Gossypium</taxon>
    </lineage>
</organism>
<dbReference type="AlphaFoldDB" id="A0A7J9GDH2"/>
<dbReference type="EMBL" id="JABFAD010000004">
    <property type="protein sequence ID" value="MBA0795610.1"/>
    <property type="molecule type" value="Genomic_DNA"/>
</dbReference>
<sequence>MDLLLFTRILSHQSISMVSLNHIPLLDSRLLHQLSLSYQIVFNRQKM</sequence>
<reference evidence="1 2" key="1">
    <citation type="journal article" date="2019" name="Genome Biol. Evol.">
        <title>Insights into the evolution of the New World diploid cottons (Gossypium, subgenus Houzingenia) based on genome sequencing.</title>
        <authorList>
            <person name="Grover C.E."/>
            <person name="Arick M.A. 2nd"/>
            <person name="Thrash A."/>
            <person name="Conover J.L."/>
            <person name="Sanders W.S."/>
            <person name="Peterson D.G."/>
            <person name="Frelichowski J.E."/>
            <person name="Scheffler J.A."/>
            <person name="Scheffler B.E."/>
            <person name="Wendel J.F."/>
        </authorList>
    </citation>
    <scope>NUCLEOTIDE SEQUENCE [LARGE SCALE GENOMIC DNA]</scope>
    <source>
        <strain evidence="1">0</strain>
        <tissue evidence="1">Leaf</tissue>
    </source>
</reference>
<gene>
    <name evidence="1" type="ORF">Gohar_006461</name>
</gene>
<dbReference type="Proteomes" id="UP000593560">
    <property type="component" value="Unassembled WGS sequence"/>
</dbReference>
<protein>
    <submittedName>
        <fullName evidence="1">Uncharacterized protein</fullName>
    </submittedName>
</protein>